<feature type="region of interest" description="Disordered" evidence="7">
    <location>
        <begin position="262"/>
        <end position="312"/>
    </location>
</feature>
<proteinExistence type="predicted"/>
<dbReference type="PROSITE" id="PS00658">
    <property type="entry name" value="FORK_HEAD_2"/>
    <property type="match status" value="1"/>
</dbReference>
<evidence type="ECO:0000256" key="7">
    <source>
        <dbReference type="SAM" id="MobiDB-lite"/>
    </source>
</evidence>
<protein>
    <recommendedName>
        <fullName evidence="8">Fork-head domain-containing protein</fullName>
    </recommendedName>
</protein>
<feature type="compositionally biased region" description="Low complexity" evidence="7">
    <location>
        <begin position="108"/>
        <end position="122"/>
    </location>
</feature>
<evidence type="ECO:0000256" key="6">
    <source>
        <dbReference type="PROSITE-ProRule" id="PRU00089"/>
    </source>
</evidence>
<keyword evidence="4" id="KW-0804">Transcription</keyword>
<dbReference type="InterPro" id="IPR001766">
    <property type="entry name" value="Fork_head_dom"/>
</dbReference>
<evidence type="ECO:0000256" key="4">
    <source>
        <dbReference type="ARBA" id="ARBA00023163"/>
    </source>
</evidence>
<dbReference type="GeneID" id="5125817"/>
<feature type="compositionally biased region" description="Polar residues" evidence="7">
    <location>
        <begin position="74"/>
        <end position="93"/>
    </location>
</feature>
<evidence type="ECO:0000259" key="8">
    <source>
        <dbReference type="PROSITE" id="PS50039"/>
    </source>
</evidence>
<dbReference type="SMART" id="SM00339">
    <property type="entry name" value="FH"/>
    <property type="match status" value="1"/>
</dbReference>
<keyword evidence="10" id="KW-1185">Reference proteome</keyword>
<dbReference type="Pfam" id="PF00250">
    <property type="entry name" value="Forkhead"/>
    <property type="match status" value="1"/>
</dbReference>
<dbReference type="PROSITE" id="PS50039">
    <property type="entry name" value="FORK_HEAD_3"/>
    <property type="match status" value="1"/>
</dbReference>
<feature type="compositionally biased region" description="Basic and acidic residues" evidence="7">
    <location>
        <begin position="10"/>
        <end position="28"/>
    </location>
</feature>
<evidence type="ECO:0000313" key="9">
    <source>
        <dbReference type="EMBL" id="EDK39511.2"/>
    </source>
</evidence>
<dbReference type="VEuPathDB" id="FungiDB:PGUG_03609"/>
<evidence type="ECO:0000256" key="3">
    <source>
        <dbReference type="ARBA" id="ARBA00023125"/>
    </source>
</evidence>
<organism evidence="9 10">
    <name type="scientific">Meyerozyma guilliermondii (strain ATCC 6260 / CBS 566 / DSM 6381 / JCM 1539 / NBRC 10279 / NRRL Y-324)</name>
    <name type="common">Yeast</name>
    <name type="synonym">Candida guilliermondii</name>
    <dbReference type="NCBI Taxonomy" id="294746"/>
    <lineage>
        <taxon>Eukaryota</taxon>
        <taxon>Fungi</taxon>
        <taxon>Dikarya</taxon>
        <taxon>Ascomycota</taxon>
        <taxon>Saccharomycotina</taxon>
        <taxon>Pichiomycetes</taxon>
        <taxon>Debaryomycetaceae</taxon>
        <taxon>Meyerozyma</taxon>
    </lineage>
</organism>
<keyword evidence="2" id="KW-0805">Transcription regulation</keyword>
<dbReference type="STRING" id="294746.A5DK08"/>
<evidence type="ECO:0000256" key="1">
    <source>
        <dbReference type="ARBA" id="ARBA00004123"/>
    </source>
</evidence>
<dbReference type="GO" id="GO:0000978">
    <property type="term" value="F:RNA polymerase II cis-regulatory region sequence-specific DNA binding"/>
    <property type="evidence" value="ECO:0007669"/>
    <property type="project" value="UniProtKB-ARBA"/>
</dbReference>
<feature type="compositionally biased region" description="Polar residues" evidence="7">
    <location>
        <begin position="262"/>
        <end position="285"/>
    </location>
</feature>
<dbReference type="OMA" id="KKLWNSP"/>
<dbReference type="SUPFAM" id="SSF46785">
    <property type="entry name" value="Winged helix' DNA-binding domain"/>
    <property type="match status" value="1"/>
</dbReference>
<gene>
    <name evidence="9" type="ORF">PGUG_03609</name>
</gene>
<dbReference type="PANTHER" id="PTHR45881">
    <property type="entry name" value="CHECKPOINT SUPPRESSOR 1-LIKE, ISOFORM A-RELATED"/>
    <property type="match status" value="1"/>
</dbReference>
<feature type="region of interest" description="Disordered" evidence="7">
    <location>
        <begin position="492"/>
        <end position="537"/>
    </location>
</feature>
<feature type="compositionally biased region" description="Polar residues" evidence="7">
    <location>
        <begin position="528"/>
        <end position="537"/>
    </location>
</feature>
<dbReference type="InterPro" id="IPR030456">
    <property type="entry name" value="TF_fork_head_CS_2"/>
</dbReference>
<name>A5DK08_PICGU</name>
<comment type="subcellular location">
    <subcellularLocation>
        <location evidence="1 6">Nucleus</location>
    </subcellularLocation>
</comment>
<dbReference type="Gene3D" id="1.10.10.10">
    <property type="entry name" value="Winged helix-like DNA-binding domain superfamily/Winged helix DNA-binding domain"/>
    <property type="match status" value="1"/>
</dbReference>
<dbReference type="PANTHER" id="PTHR45881:SF1">
    <property type="entry name" value="FORK HEAD PROTEIN HOMOLOG 2"/>
    <property type="match status" value="1"/>
</dbReference>
<dbReference type="eggNOG" id="KOG2294">
    <property type="taxonomic scope" value="Eukaryota"/>
</dbReference>
<feature type="compositionally biased region" description="Basic residues" evidence="7">
    <location>
        <begin position="133"/>
        <end position="142"/>
    </location>
</feature>
<keyword evidence="5 6" id="KW-0539">Nucleus</keyword>
<dbReference type="InterPro" id="IPR036390">
    <property type="entry name" value="WH_DNA-bd_sf"/>
</dbReference>
<dbReference type="InParanoid" id="A5DK08"/>
<feature type="DNA-binding region" description="Fork-head" evidence="6">
    <location>
        <begin position="156"/>
        <end position="248"/>
    </location>
</feature>
<dbReference type="HOGENOM" id="CLU_023743_0_0_1"/>
<dbReference type="RefSeq" id="XP_001484228.2">
    <property type="nucleotide sequence ID" value="XM_001484178.1"/>
</dbReference>
<dbReference type="EMBL" id="CH408158">
    <property type="protein sequence ID" value="EDK39511.2"/>
    <property type="molecule type" value="Genomic_DNA"/>
</dbReference>
<keyword evidence="3 6" id="KW-0238">DNA-binding</keyword>
<dbReference type="CDD" id="cd00059">
    <property type="entry name" value="FH_FOX"/>
    <property type="match status" value="1"/>
</dbReference>
<dbReference type="InterPro" id="IPR036388">
    <property type="entry name" value="WH-like_DNA-bd_sf"/>
</dbReference>
<dbReference type="Proteomes" id="UP000001997">
    <property type="component" value="Unassembled WGS sequence"/>
</dbReference>
<dbReference type="KEGG" id="pgu:PGUG_03609"/>
<dbReference type="AlphaFoldDB" id="A5DK08"/>
<evidence type="ECO:0000313" key="10">
    <source>
        <dbReference type="Proteomes" id="UP000001997"/>
    </source>
</evidence>
<reference evidence="9 10" key="1">
    <citation type="journal article" date="2009" name="Nature">
        <title>Evolution of pathogenicity and sexual reproduction in eight Candida genomes.</title>
        <authorList>
            <person name="Butler G."/>
            <person name="Rasmussen M.D."/>
            <person name="Lin M.F."/>
            <person name="Santos M.A."/>
            <person name="Sakthikumar S."/>
            <person name="Munro C.A."/>
            <person name="Rheinbay E."/>
            <person name="Grabherr M."/>
            <person name="Forche A."/>
            <person name="Reedy J.L."/>
            <person name="Agrafioti I."/>
            <person name="Arnaud M.B."/>
            <person name="Bates S."/>
            <person name="Brown A.J."/>
            <person name="Brunke S."/>
            <person name="Costanzo M.C."/>
            <person name="Fitzpatrick D.A."/>
            <person name="de Groot P.W."/>
            <person name="Harris D."/>
            <person name="Hoyer L.L."/>
            <person name="Hube B."/>
            <person name="Klis F.M."/>
            <person name="Kodira C."/>
            <person name="Lennard N."/>
            <person name="Logue M.E."/>
            <person name="Martin R."/>
            <person name="Neiman A.M."/>
            <person name="Nikolaou E."/>
            <person name="Quail M.A."/>
            <person name="Quinn J."/>
            <person name="Santos M.C."/>
            <person name="Schmitzberger F.F."/>
            <person name="Sherlock G."/>
            <person name="Shah P."/>
            <person name="Silverstein K.A."/>
            <person name="Skrzypek M.S."/>
            <person name="Soll D."/>
            <person name="Staggs R."/>
            <person name="Stansfield I."/>
            <person name="Stumpf M.P."/>
            <person name="Sudbery P.E."/>
            <person name="Srikantha T."/>
            <person name="Zeng Q."/>
            <person name="Berman J."/>
            <person name="Berriman M."/>
            <person name="Heitman J."/>
            <person name="Gow N.A."/>
            <person name="Lorenz M.C."/>
            <person name="Birren B.W."/>
            <person name="Kellis M."/>
            <person name="Cuomo C.A."/>
        </authorList>
    </citation>
    <scope>NUCLEOTIDE SEQUENCE [LARGE SCALE GENOMIC DNA]</scope>
    <source>
        <strain evidence="10">ATCC 6260 / CBS 566 / DSM 6381 / JCM 1539 / NBRC 10279 / NRRL Y-324</strain>
    </source>
</reference>
<dbReference type="GO" id="GO:0005634">
    <property type="term" value="C:nucleus"/>
    <property type="evidence" value="ECO:0007669"/>
    <property type="project" value="UniProtKB-SubCell"/>
</dbReference>
<evidence type="ECO:0000256" key="2">
    <source>
        <dbReference type="ARBA" id="ARBA00023015"/>
    </source>
</evidence>
<dbReference type="OrthoDB" id="5954824at2759"/>
<feature type="region of interest" description="Disordered" evidence="7">
    <location>
        <begin position="108"/>
        <end position="152"/>
    </location>
</feature>
<dbReference type="FunCoup" id="A5DK08">
    <property type="interactions" value="376"/>
</dbReference>
<dbReference type="FunFam" id="1.10.10.10:FF:000260">
    <property type="entry name" value="Forkhead transcription factor (Sep1)"/>
    <property type="match status" value="1"/>
</dbReference>
<sequence>MGSVVPSRVPLREQSIDSNRRPSLDKVIDTPVSYKHTQKISTPPETIAPAFRPKHVEPVTTPTSTKHIHPSLAGGTSKSALLSPAFSSPQRQSQVRTYAPISFEIPSKPSFSSQVPSSATSSRFSDEIDEKPAKKKAKRSKRESKVDSFDMDSNEKPPYSYATLIGMSILSHPDKRLTLSQIYSWISETFRYYRREDVGWQNSIRHNLSLNKAFIKGEKSRDGKGHFWCIEEGCEDQFLKSRSSKKHSYQEIMDHIQSSIKSRPMNQLPSSPNADHASRQTSQDDSPVLEPPYKKRNIDGEENNVETIPDLGAPFTSWQPAFRLSTSATPLHRTPQVVVSESPVKPMLAGKNLTYTSSFSCNSNLEFSPIRPNETGPLLEPLTPSNNKNRSISVSLLGNPIPSLHYQPNSQQSQHTLSLPYLAKTPKSGTRTPLRTLKTPQSGSMMRRLWHSPSYLDEFYYSPLVMSSQGALNSYDDDDMILRAFESPAVTRERKTDESGRNLFNELKNIKDVRPQEKHIPDGHNRKTSSSSTESDV</sequence>
<feature type="region of interest" description="Disordered" evidence="7">
    <location>
        <begin position="1"/>
        <end position="93"/>
    </location>
</feature>
<dbReference type="PRINTS" id="PR00053">
    <property type="entry name" value="FORKHEAD"/>
</dbReference>
<evidence type="ECO:0000256" key="5">
    <source>
        <dbReference type="ARBA" id="ARBA00023242"/>
    </source>
</evidence>
<feature type="domain" description="Fork-head" evidence="8">
    <location>
        <begin position="156"/>
        <end position="248"/>
    </location>
</feature>
<accession>A5DK08</accession>
<dbReference type="GO" id="GO:0001228">
    <property type="term" value="F:DNA-binding transcription activator activity, RNA polymerase II-specific"/>
    <property type="evidence" value="ECO:0007669"/>
    <property type="project" value="UniProtKB-ARBA"/>
</dbReference>
<feature type="compositionally biased region" description="Basic and acidic residues" evidence="7">
    <location>
        <begin position="508"/>
        <end position="525"/>
    </location>
</feature>